<evidence type="ECO:0000313" key="3">
    <source>
        <dbReference type="Proteomes" id="UP001056883"/>
    </source>
</evidence>
<protein>
    <submittedName>
        <fullName evidence="2">Uncharacterized protein</fullName>
    </submittedName>
</protein>
<feature type="region of interest" description="Disordered" evidence="1">
    <location>
        <begin position="14"/>
        <end position="39"/>
    </location>
</feature>
<name>A0A9E7MT07_9CAUD</name>
<dbReference type="EMBL" id="ON529861">
    <property type="protein sequence ID" value="USN16336.1"/>
    <property type="molecule type" value="Genomic_DNA"/>
</dbReference>
<gene>
    <name evidence="2" type="ORF">PLUTO_00200</name>
</gene>
<dbReference type="Proteomes" id="UP001056883">
    <property type="component" value="Segment"/>
</dbReference>
<dbReference type="Pfam" id="PF22758">
    <property type="entry name" value="Phage_cement"/>
    <property type="match status" value="1"/>
</dbReference>
<evidence type="ECO:0000256" key="1">
    <source>
        <dbReference type="SAM" id="MobiDB-lite"/>
    </source>
</evidence>
<dbReference type="InterPro" id="IPR054438">
    <property type="entry name" value="Struct_cement_gp24/gp6"/>
</dbReference>
<reference evidence="2" key="1">
    <citation type="submission" date="2022-05" db="EMBL/GenBank/DDBJ databases">
        <authorList>
            <person name="Friedrich I."/>
            <person name="Poehlein A."/>
            <person name="Schneider D."/>
            <person name="Hertel R."/>
            <person name="Daniel R."/>
        </authorList>
    </citation>
    <scope>NUCLEOTIDE SEQUENCE</scope>
</reference>
<evidence type="ECO:0000313" key="2">
    <source>
        <dbReference type="EMBL" id="USN16336.1"/>
    </source>
</evidence>
<organism evidence="2 3">
    <name type="scientific">Luteibacter phage vB_LflM-Pluto</name>
    <dbReference type="NCBI Taxonomy" id="2948611"/>
    <lineage>
        <taxon>Viruses</taxon>
        <taxon>Duplodnaviria</taxon>
        <taxon>Heunggongvirae</taxon>
        <taxon>Uroviricota</taxon>
        <taxon>Caudoviricetes</taxon>
        <taxon>Lindbergviridae</taxon>
        <taxon>Plutovirus</taxon>
        <taxon>Plutovirus pluto</taxon>
    </lineage>
</organism>
<sequence>MTFQSKVNRQYTTGFPGELWKDGPTRAKPGRIASASVGADPAASTNRISRAFGFTADVPASGSQSNPNYATRAAIEGSVSVGGPVFYGILGHPKHYALFGSVAGSLSPSMDLPQGSEAEFFDMATGLIVELFNETTAVKAVAFGDQLAYAANTITALENPQVLPYGALISVPAGDAAPDGFVLIPNARIVNPISLAASTAGGGAGLIAGYTVVQLTQ</sequence>
<keyword evidence="3" id="KW-1185">Reference proteome</keyword>
<accession>A0A9E7MT07</accession>
<proteinExistence type="predicted"/>